<dbReference type="EMBL" id="CM056816">
    <property type="protein sequence ID" value="KAJ8632307.1"/>
    <property type="molecule type" value="Genomic_DNA"/>
</dbReference>
<accession>A0ACC2LFQ2</accession>
<name>A0ACC2LFQ2_PERAE</name>
<proteinExistence type="predicted"/>
<reference evidence="1 2" key="1">
    <citation type="journal article" date="2022" name="Hortic Res">
        <title>A haplotype resolved chromosomal level avocado genome allows analysis of novel avocado genes.</title>
        <authorList>
            <person name="Nath O."/>
            <person name="Fletcher S.J."/>
            <person name="Hayward A."/>
            <person name="Shaw L.M."/>
            <person name="Masouleh A.K."/>
            <person name="Furtado A."/>
            <person name="Henry R.J."/>
            <person name="Mitter N."/>
        </authorList>
    </citation>
    <scope>NUCLEOTIDE SEQUENCE [LARGE SCALE GENOMIC DNA]</scope>
    <source>
        <strain evidence="2">cv. Hass</strain>
    </source>
</reference>
<protein>
    <submittedName>
        <fullName evidence="1">Uncharacterized protein</fullName>
    </submittedName>
</protein>
<organism evidence="1 2">
    <name type="scientific">Persea americana</name>
    <name type="common">Avocado</name>
    <dbReference type="NCBI Taxonomy" id="3435"/>
    <lineage>
        <taxon>Eukaryota</taxon>
        <taxon>Viridiplantae</taxon>
        <taxon>Streptophyta</taxon>
        <taxon>Embryophyta</taxon>
        <taxon>Tracheophyta</taxon>
        <taxon>Spermatophyta</taxon>
        <taxon>Magnoliopsida</taxon>
        <taxon>Magnoliidae</taxon>
        <taxon>Laurales</taxon>
        <taxon>Lauraceae</taxon>
        <taxon>Persea</taxon>
    </lineage>
</organism>
<sequence length="365" mass="40673">MAFASPSELPINIHLTTKRTHHHHLLPSQAFLKINGDPQLHPTINLTVAYQGAPGAYSEFAAKTACPSSKTIPYRSLIDAILAVESGHVDRAILPVESTMEGNSLRNYNLLLQHDLHIVQEISLFVHYCLLAMPGVRKTELKRVMSHPLALAHCVRNLAQLGLEREPVEDTAGAVELLRERRMFDTGAIASSRAAMLYGLDVVAHGLQDESWNVTRFLVLSKDSDLTRKGRAGLKTSLVVGHHGSGGMEVVLRVLSALSSRGINLTKLEVGSNRKEDGVVRILNVHGRRGIGEFPHVLYIDFEGSMEDDKVKEAIDEKYCLRVDREDPDPDSDPELSFHSRRSRGFDFTVIIIQRMLGKRVFKLW</sequence>
<gene>
    <name evidence="1" type="ORF">MRB53_025643</name>
</gene>
<comment type="caution">
    <text evidence="1">The sequence shown here is derived from an EMBL/GenBank/DDBJ whole genome shotgun (WGS) entry which is preliminary data.</text>
</comment>
<keyword evidence="2" id="KW-1185">Reference proteome</keyword>
<dbReference type="Proteomes" id="UP001234297">
    <property type="component" value="Chromosome 8"/>
</dbReference>
<evidence type="ECO:0000313" key="2">
    <source>
        <dbReference type="Proteomes" id="UP001234297"/>
    </source>
</evidence>
<evidence type="ECO:0000313" key="1">
    <source>
        <dbReference type="EMBL" id="KAJ8632307.1"/>
    </source>
</evidence>